<dbReference type="InterPro" id="IPR036770">
    <property type="entry name" value="Ankyrin_rpt-contain_sf"/>
</dbReference>
<gene>
    <name evidence="4" type="ORF">B0H66DRAFT_619279</name>
</gene>
<evidence type="ECO:0000256" key="2">
    <source>
        <dbReference type="ARBA" id="ARBA00023043"/>
    </source>
</evidence>
<comment type="caution">
    <text evidence="4">The sequence shown here is derived from an EMBL/GenBank/DDBJ whole genome shotgun (WGS) entry which is preliminary data.</text>
</comment>
<dbReference type="EMBL" id="JAUEDM010000003">
    <property type="protein sequence ID" value="KAK3321977.1"/>
    <property type="molecule type" value="Genomic_DNA"/>
</dbReference>
<dbReference type="PROSITE" id="PS50088">
    <property type="entry name" value="ANK_REPEAT"/>
    <property type="match status" value="2"/>
</dbReference>
<feature type="repeat" description="ANK" evidence="3">
    <location>
        <begin position="613"/>
        <end position="639"/>
    </location>
</feature>
<reference evidence="4" key="1">
    <citation type="journal article" date="2023" name="Mol. Phylogenet. Evol.">
        <title>Genome-scale phylogeny and comparative genomics of the fungal order Sordariales.</title>
        <authorList>
            <person name="Hensen N."/>
            <person name="Bonometti L."/>
            <person name="Westerberg I."/>
            <person name="Brannstrom I.O."/>
            <person name="Guillou S."/>
            <person name="Cros-Aarteil S."/>
            <person name="Calhoun S."/>
            <person name="Haridas S."/>
            <person name="Kuo A."/>
            <person name="Mondo S."/>
            <person name="Pangilinan J."/>
            <person name="Riley R."/>
            <person name="LaButti K."/>
            <person name="Andreopoulos B."/>
            <person name="Lipzen A."/>
            <person name="Chen C."/>
            <person name="Yan M."/>
            <person name="Daum C."/>
            <person name="Ng V."/>
            <person name="Clum A."/>
            <person name="Steindorff A."/>
            <person name="Ohm R.A."/>
            <person name="Martin F."/>
            <person name="Silar P."/>
            <person name="Natvig D.O."/>
            <person name="Lalanne C."/>
            <person name="Gautier V."/>
            <person name="Ament-Velasquez S.L."/>
            <person name="Kruys A."/>
            <person name="Hutchinson M.I."/>
            <person name="Powell A.J."/>
            <person name="Barry K."/>
            <person name="Miller A.N."/>
            <person name="Grigoriev I.V."/>
            <person name="Debuchy R."/>
            <person name="Gladieux P."/>
            <person name="Hiltunen Thoren M."/>
            <person name="Johannesson H."/>
        </authorList>
    </citation>
    <scope>NUCLEOTIDE SEQUENCE</scope>
    <source>
        <strain evidence="4">CBS 118394</strain>
    </source>
</reference>
<protein>
    <recommendedName>
        <fullName evidence="6">Ankyrin</fullName>
    </recommendedName>
</protein>
<name>A0AAE0M7B5_9PEZI</name>
<dbReference type="Gene3D" id="1.25.40.20">
    <property type="entry name" value="Ankyrin repeat-containing domain"/>
    <property type="match status" value="2"/>
</dbReference>
<proteinExistence type="predicted"/>
<reference evidence="4" key="2">
    <citation type="submission" date="2023-06" db="EMBL/GenBank/DDBJ databases">
        <authorList>
            <consortium name="Lawrence Berkeley National Laboratory"/>
            <person name="Haridas S."/>
            <person name="Hensen N."/>
            <person name="Bonometti L."/>
            <person name="Westerberg I."/>
            <person name="Brannstrom I.O."/>
            <person name="Guillou S."/>
            <person name="Cros-Aarteil S."/>
            <person name="Calhoun S."/>
            <person name="Kuo A."/>
            <person name="Mondo S."/>
            <person name="Pangilinan J."/>
            <person name="Riley R."/>
            <person name="Labutti K."/>
            <person name="Andreopoulos B."/>
            <person name="Lipzen A."/>
            <person name="Chen C."/>
            <person name="Yanf M."/>
            <person name="Daum C."/>
            <person name="Ng V."/>
            <person name="Clum A."/>
            <person name="Steindorff A."/>
            <person name="Ohm R."/>
            <person name="Martin F."/>
            <person name="Silar P."/>
            <person name="Natvig D."/>
            <person name="Lalanne C."/>
            <person name="Gautier V."/>
            <person name="Ament-Velasquez S.L."/>
            <person name="Kruys A."/>
            <person name="Hutchinson M.I."/>
            <person name="Powell A.J."/>
            <person name="Barry K."/>
            <person name="Miller A.N."/>
            <person name="Grigoriev I.V."/>
            <person name="Debuchy R."/>
            <person name="Gladieux P."/>
            <person name="Thoren M.H."/>
            <person name="Johannesson H."/>
        </authorList>
    </citation>
    <scope>NUCLEOTIDE SEQUENCE</scope>
    <source>
        <strain evidence="4">CBS 118394</strain>
    </source>
</reference>
<dbReference type="Pfam" id="PF00023">
    <property type="entry name" value="Ank"/>
    <property type="match status" value="1"/>
</dbReference>
<keyword evidence="2 3" id="KW-0040">ANK repeat</keyword>
<dbReference type="PANTHER" id="PTHR24198">
    <property type="entry name" value="ANKYRIN REPEAT AND PROTEIN KINASE DOMAIN-CONTAINING PROTEIN"/>
    <property type="match status" value="1"/>
</dbReference>
<dbReference type="AlphaFoldDB" id="A0AAE0M7B5"/>
<sequence>MSVLLSTLQIALSSRPFDRSLAALCLLLGQPNKRELISVSKIKWEAKVSQALMTAVQFSEATPRSRELYSSMFERFFIVLQRNPNNVDLAQLGCLDTILARHLSHVLLQYNLFRFLSGDHSATTRQAMLQYLALGSSSGSATVCAASLSIHQLLDATMELPLFYSMGSAKALLDEDVTLSQYEHDPQLDFQAQVKKGRIQSLQRCINVEQNIVAAHVLLEQEVGPIDVNCQNADGDTLLHIAVRSGNEALAFCLVQDHGASVSVRNKLGEEPIHWLHHFAAQFVGGVAMLLHEAGANIEAQAPARFSDTDANSVVPSITSGRLLSTPLLRTIQARNVAAVAALVGLGAKVGSGPGTVYDSFELCPVAVAAAMLEHECLEVLLPEWQPNPSDDPDGSETSYLWELAIAGFNRMDLIKLHGDEYSVRIKHTVRVLTEHIGPCYLVRKQRSSLDYIVDGGDLAWVEAILESHHSDPTRAILAELQLGLGRAVCHGHREIACKIRSFGALPLLPEKWATSRFASGRPGPWSRNLIARLSKETWEAGKSLYKTQYCLHFCATAGTNAVFEASDMLTAPVLNPNLKPDLSKPLDPMLEMYSLARDDVWMQPRLDRPDEEGNTPLYLAMAHGEFGLAQFFVEHGASCYGNGWSILAQLLEDARPILGTQIEFLLKTYGASMQLRLKRRVFDRIYAQPHDLLNRETEVIRWPTESQTILTVIADVCAQLDDTEKLRLWSLVLPHFPDAPSLLARSEGALGSRGKDPLGITIENADIVSFCEILRALKGASVFPAYSAIDQARDLLLDEPPARITDNPIKTHIFTYQRNLGNIIELLRGAGDEGRTGRSDIPAKIQERLASEFPILTTRYKQRGISNEGSRDEFKEETETLCNTLLKSLQSSPHSASRGSVTAELKRRIAELLSPFFDTELKTEEAEGVTHATVTVQFRSHGIPAMTAGNKKSTQGPNAIALLNWDLYRKVRLIQNMVTSSAQVALPRLTELEILSLASLGFGNGASPVGIPSSDLLISRTLELGYASRPAYHKPAVYRPDPRYYTRQNISQLTPIATSLRSERSKRFFIQVLRQMVPSTKSVSEARTTVDVRELLLSHIDDLIDLGDAVHPDRSMRHPLFGRIRTDTGYMDLPIDAYMEGMRLLRSRWVAEYERVGMDLPEELRELELDSSGDEDGSV</sequence>
<feature type="repeat" description="ANK" evidence="3">
    <location>
        <begin position="234"/>
        <end position="267"/>
    </location>
</feature>
<dbReference type="PANTHER" id="PTHR24198:SF165">
    <property type="entry name" value="ANKYRIN REPEAT-CONTAINING PROTEIN-RELATED"/>
    <property type="match status" value="1"/>
</dbReference>
<evidence type="ECO:0000313" key="5">
    <source>
        <dbReference type="Proteomes" id="UP001283341"/>
    </source>
</evidence>
<dbReference type="PROSITE" id="PS50297">
    <property type="entry name" value="ANK_REP_REGION"/>
    <property type="match status" value="2"/>
</dbReference>
<evidence type="ECO:0000313" key="4">
    <source>
        <dbReference type="EMBL" id="KAK3321977.1"/>
    </source>
</evidence>
<evidence type="ECO:0000256" key="3">
    <source>
        <dbReference type="PROSITE-ProRule" id="PRU00023"/>
    </source>
</evidence>
<keyword evidence="5" id="KW-1185">Reference proteome</keyword>
<organism evidence="4 5">
    <name type="scientific">Apodospora peruviana</name>
    <dbReference type="NCBI Taxonomy" id="516989"/>
    <lineage>
        <taxon>Eukaryota</taxon>
        <taxon>Fungi</taxon>
        <taxon>Dikarya</taxon>
        <taxon>Ascomycota</taxon>
        <taxon>Pezizomycotina</taxon>
        <taxon>Sordariomycetes</taxon>
        <taxon>Sordariomycetidae</taxon>
        <taxon>Sordariales</taxon>
        <taxon>Lasiosphaeriaceae</taxon>
        <taxon>Apodospora</taxon>
    </lineage>
</organism>
<evidence type="ECO:0000256" key="1">
    <source>
        <dbReference type="ARBA" id="ARBA00022737"/>
    </source>
</evidence>
<dbReference type="SUPFAM" id="SSF48403">
    <property type="entry name" value="Ankyrin repeat"/>
    <property type="match status" value="1"/>
</dbReference>
<keyword evidence="1" id="KW-0677">Repeat</keyword>
<evidence type="ECO:0008006" key="6">
    <source>
        <dbReference type="Google" id="ProtNLM"/>
    </source>
</evidence>
<dbReference type="InterPro" id="IPR002110">
    <property type="entry name" value="Ankyrin_rpt"/>
</dbReference>
<accession>A0AAE0M7B5</accession>
<dbReference type="SMART" id="SM00248">
    <property type="entry name" value="ANK"/>
    <property type="match status" value="3"/>
</dbReference>
<dbReference type="Proteomes" id="UP001283341">
    <property type="component" value="Unassembled WGS sequence"/>
</dbReference>